<gene>
    <name evidence="1" type="ORF">OWV82_020242</name>
</gene>
<keyword evidence="1" id="KW-0239">DNA-directed DNA polymerase</keyword>
<dbReference type="Proteomes" id="UP001164539">
    <property type="component" value="Chromosome 11"/>
</dbReference>
<organism evidence="1 2">
    <name type="scientific">Melia azedarach</name>
    <name type="common">Chinaberry tree</name>
    <dbReference type="NCBI Taxonomy" id="155640"/>
    <lineage>
        <taxon>Eukaryota</taxon>
        <taxon>Viridiplantae</taxon>
        <taxon>Streptophyta</taxon>
        <taxon>Embryophyta</taxon>
        <taxon>Tracheophyta</taxon>
        <taxon>Spermatophyta</taxon>
        <taxon>Magnoliopsida</taxon>
        <taxon>eudicotyledons</taxon>
        <taxon>Gunneridae</taxon>
        <taxon>Pentapetalae</taxon>
        <taxon>rosids</taxon>
        <taxon>malvids</taxon>
        <taxon>Sapindales</taxon>
        <taxon>Meliaceae</taxon>
        <taxon>Melia</taxon>
    </lineage>
</organism>
<comment type="caution">
    <text evidence="1">The sequence shown here is derived from an EMBL/GenBank/DDBJ whole genome shotgun (WGS) entry which is preliminary data.</text>
</comment>
<keyword evidence="2" id="KW-1185">Reference proteome</keyword>
<proteinExistence type="predicted"/>
<name>A0ACC1X5H8_MELAZ</name>
<evidence type="ECO:0000313" key="1">
    <source>
        <dbReference type="EMBL" id="KAJ4706612.1"/>
    </source>
</evidence>
<protein>
    <submittedName>
        <fullName evidence="1">DNA-directed DNA polymerase</fullName>
    </submittedName>
</protein>
<keyword evidence="1" id="KW-0548">Nucleotidyltransferase</keyword>
<evidence type="ECO:0000313" key="2">
    <source>
        <dbReference type="Proteomes" id="UP001164539"/>
    </source>
</evidence>
<keyword evidence="1" id="KW-0808">Transferase</keyword>
<sequence>MKSARESNVRKVAKETGLKCKAEGTKLQGNQSWRGWHSRTLAGRANHILAARMVQPSHPYYPWSPSADFGPSSTPESVWTNFGHDIITQWPYLVASGNLLSKTAEEAYHLLEEMACNNYQWPSERSIRRRAAEVHEMDQMVALSAHVAALSNQTKNFTTRETSTSQDKELANSIKGQLSGKFPSDTKPNPKDQCNAITLRSGKELEPPKPKENEARADKMKKSEVNGKEVEDEAQKEVSKPHEISFSNNPPLIVPPFPFPQRFQKKKLDAQFSKFLEMFKKLHINILFVDAWEQMPDYAKFMKEVMSKKRCLEEYETVKLTEECSSILQKKEKDPGSFTIACVGIQALRRYYVTWEQV</sequence>
<accession>A0ACC1X5H8</accession>
<dbReference type="EMBL" id="CM051404">
    <property type="protein sequence ID" value="KAJ4706612.1"/>
    <property type="molecule type" value="Genomic_DNA"/>
</dbReference>
<reference evidence="1 2" key="1">
    <citation type="journal article" date="2023" name="Science">
        <title>Complex scaffold remodeling in plant triterpene biosynthesis.</title>
        <authorList>
            <person name="De La Pena R."/>
            <person name="Hodgson H."/>
            <person name="Liu J.C."/>
            <person name="Stephenson M.J."/>
            <person name="Martin A.C."/>
            <person name="Owen C."/>
            <person name="Harkess A."/>
            <person name="Leebens-Mack J."/>
            <person name="Jimenez L.E."/>
            <person name="Osbourn A."/>
            <person name="Sattely E.S."/>
        </authorList>
    </citation>
    <scope>NUCLEOTIDE SEQUENCE [LARGE SCALE GENOMIC DNA]</scope>
    <source>
        <strain evidence="2">cv. JPN11</strain>
        <tissue evidence="1">Leaf</tissue>
    </source>
</reference>